<dbReference type="InterPro" id="IPR050147">
    <property type="entry name" value="Ser/Thr_Dehydratase"/>
</dbReference>
<dbReference type="STRING" id="1249481.D641_0108590"/>
<comment type="catalytic activity">
    <reaction evidence="4">
        <text>D-serine = pyruvate + NH4(+)</text>
        <dbReference type="Rhea" id="RHEA:13977"/>
        <dbReference type="ChEBI" id="CHEBI:15361"/>
        <dbReference type="ChEBI" id="CHEBI:28938"/>
        <dbReference type="ChEBI" id="CHEBI:35247"/>
        <dbReference type="EC" id="4.3.1.18"/>
    </reaction>
</comment>
<dbReference type="EC" id="4.3.1.18" evidence="4"/>
<dbReference type="InterPro" id="IPR000634">
    <property type="entry name" value="Ser/Thr_deHydtase_PyrdxlP-BS"/>
</dbReference>
<name>A0A022KXT7_9MICO</name>
<keyword evidence="7" id="KW-1185">Reference proteome</keyword>
<dbReference type="SUPFAM" id="SSF53686">
    <property type="entry name" value="Tryptophan synthase beta subunit-like PLP-dependent enzymes"/>
    <property type="match status" value="1"/>
</dbReference>
<dbReference type="Pfam" id="PF00291">
    <property type="entry name" value="PALP"/>
    <property type="match status" value="1"/>
</dbReference>
<dbReference type="InterPro" id="IPR001926">
    <property type="entry name" value="TrpB-like_PALP"/>
</dbReference>
<feature type="modified residue" description="N6-(pyridoxal phosphate)lysine" evidence="4">
    <location>
        <position position="119"/>
    </location>
</feature>
<comment type="cofactor">
    <cofactor evidence="1 4">
        <name>pyridoxal 5'-phosphate</name>
        <dbReference type="ChEBI" id="CHEBI:597326"/>
    </cofactor>
</comment>
<keyword evidence="3 4" id="KW-0456">Lyase</keyword>
<dbReference type="PANTHER" id="PTHR48078:SF9">
    <property type="entry name" value="D-SERINE DEHYDRATASE"/>
    <property type="match status" value="1"/>
</dbReference>
<evidence type="ECO:0000256" key="4">
    <source>
        <dbReference type="HAMAP-Rule" id="MF_01030"/>
    </source>
</evidence>
<dbReference type="GO" id="GO:0008721">
    <property type="term" value="F:D-serine ammonia-lyase activity"/>
    <property type="evidence" value="ECO:0007669"/>
    <property type="project" value="UniProtKB-EC"/>
</dbReference>
<dbReference type="NCBIfam" id="TIGR02035">
    <property type="entry name" value="D_Ser_am_lyase"/>
    <property type="match status" value="1"/>
</dbReference>
<dbReference type="InterPro" id="IPR011780">
    <property type="entry name" value="D_Ser_am_lyase"/>
</dbReference>
<dbReference type="GO" id="GO:0030170">
    <property type="term" value="F:pyridoxal phosphate binding"/>
    <property type="evidence" value="ECO:0007669"/>
    <property type="project" value="InterPro"/>
</dbReference>
<dbReference type="Gene3D" id="3.40.50.1100">
    <property type="match status" value="2"/>
</dbReference>
<evidence type="ECO:0000313" key="6">
    <source>
        <dbReference type="EMBL" id="EYT49463.1"/>
    </source>
</evidence>
<dbReference type="NCBIfam" id="NF002823">
    <property type="entry name" value="PRK02991.1"/>
    <property type="match status" value="1"/>
</dbReference>
<dbReference type="HAMAP" id="MF_01030">
    <property type="entry name" value="D_Ser_dehydrat"/>
    <property type="match status" value="1"/>
</dbReference>
<sequence>METVGPNRARLLEDPLVARLASGEETSWFRGELEPAAEALRRSSLPAGLVEDARQRFRRFAPWFAQRFEQTRTSDGIIESPLHRAPALQARMEELCRAQLPGKLWVKRDDMLPVSGSIKARGGFHEVLQVVEQIIDEACPDASGQGPRVLEDPAVTDTLRERGIAVGSTGNLGLSIGLLSAEFGLRTTVHMSTDARPWKKDLLRDRGVEVIEHPGDFGTAVEAGRAAAQADPLTHFVDDESSLSLFAGYAVAARRLAGQLQALEVTVGEGSPLFVYLPCGVGGGPGGVAYGLKQVFGEHVHCIFAEPTLAPSMMLGVRTGLHSEVSVQDIGLSGRTTADGLAVGRPSRLVGEQVGGLIDGFVTVADQRMSALVSILGQTEGWKVEPSATAGVIGPWRVMEDPAYLEARGLDERAMAGAHHVVWSTGGSMVPADEMAGYLDQGRQALSFFSQ</sequence>
<gene>
    <name evidence="4" type="primary">dsdA</name>
    <name evidence="6" type="ORF">D641_0108590</name>
</gene>
<organism evidence="6 7">
    <name type="scientific">Brachybacterium muris UCD-AY4</name>
    <dbReference type="NCBI Taxonomy" id="1249481"/>
    <lineage>
        <taxon>Bacteria</taxon>
        <taxon>Bacillati</taxon>
        <taxon>Actinomycetota</taxon>
        <taxon>Actinomycetes</taxon>
        <taxon>Micrococcales</taxon>
        <taxon>Dermabacteraceae</taxon>
        <taxon>Brachybacterium</taxon>
    </lineage>
</organism>
<feature type="domain" description="Tryptophan synthase beta chain-like PALP" evidence="5">
    <location>
        <begin position="74"/>
        <end position="394"/>
    </location>
</feature>
<dbReference type="EMBL" id="AORC01000009">
    <property type="protein sequence ID" value="EYT49463.1"/>
    <property type="molecule type" value="Genomic_DNA"/>
</dbReference>
<dbReference type="PROSITE" id="PS00165">
    <property type="entry name" value="DEHYDRATASE_SER_THR"/>
    <property type="match status" value="1"/>
</dbReference>
<dbReference type="AlphaFoldDB" id="A0A022KXT7"/>
<dbReference type="InterPro" id="IPR036052">
    <property type="entry name" value="TrpB-like_PALP_sf"/>
</dbReference>
<proteinExistence type="inferred from homology"/>
<evidence type="ECO:0000259" key="5">
    <source>
        <dbReference type="Pfam" id="PF00291"/>
    </source>
</evidence>
<dbReference type="RefSeq" id="WP_042343021.1">
    <property type="nucleotide sequence ID" value="NZ_AORC01000009.1"/>
</dbReference>
<protein>
    <recommendedName>
        <fullName evidence="4">Probable D-serine dehydratase</fullName>
        <ecNumber evidence="4">4.3.1.18</ecNumber>
    </recommendedName>
    <alternativeName>
        <fullName evidence="4">D-serine deaminase</fullName>
        <shortName evidence="4">DSD</shortName>
    </alternativeName>
</protein>
<keyword evidence="2 4" id="KW-0663">Pyridoxal phosphate</keyword>
<evidence type="ECO:0000256" key="2">
    <source>
        <dbReference type="ARBA" id="ARBA00022898"/>
    </source>
</evidence>
<dbReference type="PANTHER" id="PTHR48078">
    <property type="entry name" value="THREONINE DEHYDRATASE, MITOCHONDRIAL-RELATED"/>
    <property type="match status" value="1"/>
</dbReference>
<dbReference type="GO" id="GO:0036088">
    <property type="term" value="P:D-serine catabolic process"/>
    <property type="evidence" value="ECO:0007669"/>
    <property type="project" value="TreeGrafter"/>
</dbReference>
<accession>A0A022KXT7</accession>
<evidence type="ECO:0000256" key="1">
    <source>
        <dbReference type="ARBA" id="ARBA00001933"/>
    </source>
</evidence>
<evidence type="ECO:0000313" key="7">
    <source>
        <dbReference type="Proteomes" id="UP000019754"/>
    </source>
</evidence>
<reference evidence="6 7" key="1">
    <citation type="journal article" date="2013" name="Genome Announc.">
        <title>Draft genome sequence of an Actinobacterium, Brachybacterium muris strain UCD-AY4.</title>
        <authorList>
            <person name="Lo J.R."/>
            <person name="Lang J.M."/>
            <person name="Darling A.E."/>
            <person name="Eisen J.A."/>
            <person name="Coil D.A."/>
        </authorList>
    </citation>
    <scope>NUCLEOTIDE SEQUENCE [LARGE SCALE GENOMIC DNA]</scope>
    <source>
        <strain evidence="6 7">UCD-AY4</strain>
    </source>
</reference>
<dbReference type="GO" id="GO:0009097">
    <property type="term" value="P:isoleucine biosynthetic process"/>
    <property type="evidence" value="ECO:0007669"/>
    <property type="project" value="TreeGrafter"/>
</dbReference>
<comment type="caution">
    <text evidence="6">The sequence shown here is derived from an EMBL/GenBank/DDBJ whole genome shotgun (WGS) entry which is preliminary data.</text>
</comment>
<dbReference type="GO" id="GO:0016836">
    <property type="term" value="F:hydro-lyase activity"/>
    <property type="evidence" value="ECO:0007669"/>
    <property type="project" value="UniProtKB-UniRule"/>
</dbReference>
<dbReference type="Proteomes" id="UP000019754">
    <property type="component" value="Unassembled WGS sequence"/>
</dbReference>
<comment type="similarity">
    <text evidence="4">Belongs to the serine/threonine dehydratase family. DsdA subfamily.</text>
</comment>
<dbReference type="HOGENOM" id="CLU_035707_0_0_11"/>
<evidence type="ECO:0000256" key="3">
    <source>
        <dbReference type="ARBA" id="ARBA00023239"/>
    </source>
</evidence>
<dbReference type="OrthoDB" id="9780546at2"/>